<dbReference type="Proteomes" id="UP000035065">
    <property type="component" value="Unassembled WGS sequence"/>
</dbReference>
<name>F1YK88_9ACTN</name>
<gene>
    <name evidence="1" type="ORF">SCNU_12025</name>
</gene>
<keyword evidence="2" id="KW-1185">Reference proteome</keyword>
<accession>F1YK88</accession>
<comment type="caution">
    <text evidence="1">The sequence shown here is derived from an EMBL/GenBank/DDBJ whole genome shotgun (WGS) entry which is preliminary data.</text>
</comment>
<dbReference type="RefSeq" id="WP_009679623.1">
    <property type="nucleotide sequence ID" value="NZ_AEUD01000009.1"/>
</dbReference>
<sequence>MTQRILVTMPDDTAERLRAAIPKGEVSGFVVAQVERGLRERELRSMDDAVADIVDNDKALLDRLGNVH</sequence>
<organism evidence="1 2">
    <name type="scientific">Gordonia neofelifaecis NRRL B-59395</name>
    <dbReference type="NCBI Taxonomy" id="644548"/>
    <lineage>
        <taxon>Bacteria</taxon>
        <taxon>Bacillati</taxon>
        <taxon>Actinomycetota</taxon>
        <taxon>Actinomycetes</taxon>
        <taxon>Mycobacteriales</taxon>
        <taxon>Gordoniaceae</taxon>
        <taxon>Gordonia</taxon>
    </lineage>
</organism>
<reference evidence="1 2" key="1">
    <citation type="journal article" date="2011" name="J. Bacteriol.">
        <title>Draft Genome Sequence of Gordonia neofelifaecis NRRL B-59395, a Cholesterol-Degrading Actinomycete.</title>
        <authorList>
            <person name="Ge F."/>
            <person name="Li W."/>
            <person name="Chen G."/>
            <person name="Liu Y."/>
            <person name="Zhang G."/>
            <person name="Yong B."/>
            <person name="Wang Q."/>
            <person name="Wang N."/>
            <person name="Huang Z."/>
            <person name="Li W."/>
            <person name="Wang J."/>
            <person name="Wu C."/>
            <person name="Xie Q."/>
            <person name="Liu G."/>
        </authorList>
    </citation>
    <scope>NUCLEOTIDE SEQUENCE [LARGE SCALE GENOMIC DNA]</scope>
    <source>
        <strain evidence="1 2">NRRL B-59395</strain>
    </source>
</reference>
<protein>
    <submittedName>
        <fullName evidence="1">Uncharacterized protein</fullName>
    </submittedName>
</protein>
<dbReference type="EMBL" id="AEUD01000009">
    <property type="protein sequence ID" value="EGD54934.1"/>
    <property type="molecule type" value="Genomic_DNA"/>
</dbReference>
<dbReference type="AlphaFoldDB" id="F1YK88"/>
<evidence type="ECO:0000313" key="1">
    <source>
        <dbReference type="EMBL" id="EGD54934.1"/>
    </source>
</evidence>
<evidence type="ECO:0000313" key="2">
    <source>
        <dbReference type="Proteomes" id="UP000035065"/>
    </source>
</evidence>
<dbReference type="STRING" id="644548.SCNU_12025"/>
<proteinExistence type="predicted"/>
<dbReference type="OrthoDB" id="4774523at2"/>